<evidence type="ECO:0000313" key="2">
    <source>
        <dbReference type="Proteomes" id="UP001244207"/>
    </source>
</evidence>
<dbReference type="EMBL" id="JAHMHS010000039">
    <property type="protein sequence ID" value="KAK1725662.1"/>
    <property type="molecule type" value="Genomic_DNA"/>
</dbReference>
<dbReference type="GeneID" id="85394327"/>
<accession>A0AAD8UMQ7</accession>
<dbReference type="Proteomes" id="UP001244207">
    <property type="component" value="Unassembled WGS sequence"/>
</dbReference>
<reference evidence="1" key="1">
    <citation type="submission" date="2021-12" db="EMBL/GenBank/DDBJ databases">
        <title>Comparative genomics, transcriptomics and evolutionary studies reveal genomic signatures of adaptation to plant cell wall in hemibiotrophic fungi.</title>
        <authorList>
            <consortium name="DOE Joint Genome Institute"/>
            <person name="Baroncelli R."/>
            <person name="Diaz J.F."/>
            <person name="Benocci T."/>
            <person name="Peng M."/>
            <person name="Battaglia E."/>
            <person name="Haridas S."/>
            <person name="Andreopoulos W."/>
            <person name="Labutti K."/>
            <person name="Pangilinan J."/>
            <person name="Floch G.L."/>
            <person name="Makela M.R."/>
            <person name="Henrissat B."/>
            <person name="Grigoriev I.V."/>
            <person name="Crouch J.A."/>
            <person name="De Vries R.P."/>
            <person name="Sukno S.A."/>
            <person name="Thon M.R."/>
        </authorList>
    </citation>
    <scope>NUCLEOTIDE SEQUENCE</scope>
    <source>
        <strain evidence="1">CBS 112980</strain>
    </source>
</reference>
<sequence>MAVQLTLYVDPRCGGCAFVRLFNSGKKLVFSCIPQSDTATEPAEAWGIPAPTGGRCTGQRRNFQPPKSTAPSSFTHNLITRHPTSKTGAETSIHLKFSALFALDGWSDEVTWAVGHDSIIRNVVILISAKRQPQRDDERCPLQMMMGILDILLRRALASFTATQAFLPLRNLGNHQTKHPTIICRAPMPHWCRFGLIFPTRSAVLGRISDARAQSALRKCEAFTTCQSSNIGKRLAERDKNLLTNSPAFVISVLFGHRH</sequence>
<evidence type="ECO:0000313" key="1">
    <source>
        <dbReference type="EMBL" id="KAK1725662.1"/>
    </source>
</evidence>
<name>A0AAD8UMQ7_GLOAC</name>
<proteinExistence type="predicted"/>
<comment type="caution">
    <text evidence="1">The sequence shown here is derived from an EMBL/GenBank/DDBJ whole genome shotgun (WGS) entry which is preliminary data.</text>
</comment>
<keyword evidence="2" id="KW-1185">Reference proteome</keyword>
<gene>
    <name evidence="1" type="ORF">BDZ83DRAFT_651089</name>
</gene>
<dbReference type="RefSeq" id="XP_060365717.1">
    <property type="nucleotide sequence ID" value="XM_060510428.1"/>
</dbReference>
<organism evidence="1 2">
    <name type="scientific">Glomerella acutata</name>
    <name type="common">Colletotrichum acutatum</name>
    <dbReference type="NCBI Taxonomy" id="27357"/>
    <lineage>
        <taxon>Eukaryota</taxon>
        <taxon>Fungi</taxon>
        <taxon>Dikarya</taxon>
        <taxon>Ascomycota</taxon>
        <taxon>Pezizomycotina</taxon>
        <taxon>Sordariomycetes</taxon>
        <taxon>Hypocreomycetidae</taxon>
        <taxon>Glomerellales</taxon>
        <taxon>Glomerellaceae</taxon>
        <taxon>Colletotrichum</taxon>
        <taxon>Colletotrichum acutatum species complex</taxon>
    </lineage>
</organism>
<dbReference type="AlphaFoldDB" id="A0AAD8UMQ7"/>
<protein>
    <submittedName>
        <fullName evidence="1">Uncharacterized protein</fullName>
    </submittedName>
</protein>